<dbReference type="InterPro" id="IPR029017">
    <property type="entry name" value="Enolase-like_N"/>
</dbReference>
<dbReference type="EMBL" id="CP037867">
    <property type="protein sequence ID" value="QBM29613.1"/>
    <property type="molecule type" value="Genomic_DNA"/>
</dbReference>
<dbReference type="AlphaFoldDB" id="A0A4V1ABY8"/>
<evidence type="ECO:0000256" key="3">
    <source>
        <dbReference type="ARBA" id="ARBA00022842"/>
    </source>
</evidence>
<dbReference type="InterPro" id="IPR013342">
    <property type="entry name" value="Mandelate_racemase_C"/>
</dbReference>
<evidence type="ECO:0000313" key="6">
    <source>
        <dbReference type="Proteomes" id="UP000293912"/>
    </source>
</evidence>
<dbReference type="PANTHER" id="PTHR13794">
    <property type="entry name" value="ENOLASE SUPERFAMILY, MANDELATE RACEMASE"/>
    <property type="match status" value="1"/>
</dbReference>
<comment type="cofactor">
    <cofactor evidence="1">
        <name>Mg(2+)</name>
        <dbReference type="ChEBI" id="CHEBI:18420"/>
    </cofactor>
</comment>
<dbReference type="InterPro" id="IPR036849">
    <property type="entry name" value="Enolase-like_C_sf"/>
</dbReference>
<evidence type="ECO:0000313" key="5">
    <source>
        <dbReference type="EMBL" id="QBM29613.1"/>
    </source>
</evidence>
<dbReference type="SFLD" id="SFLDS00001">
    <property type="entry name" value="Enolase"/>
    <property type="match status" value="1"/>
</dbReference>
<dbReference type="KEGG" id="hpse:HPF_18095"/>
<dbReference type="InterPro" id="IPR013341">
    <property type="entry name" value="Mandelate_racemase_N_dom"/>
</dbReference>
<evidence type="ECO:0000256" key="2">
    <source>
        <dbReference type="ARBA" id="ARBA00022723"/>
    </source>
</evidence>
<dbReference type="Pfam" id="PF13378">
    <property type="entry name" value="MR_MLE_C"/>
    <property type="match status" value="1"/>
</dbReference>
<feature type="domain" description="Mandelate racemase/muconate lactonizing enzyme C-terminal" evidence="4">
    <location>
        <begin position="150"/>
        <end position="247"/>
    </location>
</feature>
<evidence type="ECO:0000259" key="4">
    <source>
        <dbReference type="SMART" id="SM00922"/>
    </source>
</evidence>
<dbReference type="SFLD" id="SFLDG00179">
    <property type="entry name" value="mandelate_racemase"/>
    <property type="match status" value="1"/>
</dbReference>
<dbReference type="GO" id="GO:0016052">
    <property type="term" value="P:carbohydrate catabolic process"/>
    <property type="evidence" value="ECO:0007669"/>
    <property type="project" value="TreeGrafter"/>
</dbReference>
<protein>
    <submittedName>
        <fullName evidence="5">Mandelate racemase</fullName>
        <ecNumber evidence="5">5.1.2.2</ecNumber>
    </submittedName>
</protein>
<dbReference type="GO" id="GO:0000287">
    <property type="term" value="F:magnesium ion binding"/>
    <property type="evidence" value="ECO:0007669"/>
    <property type="project" value="TreeGrafter"/>
</dbReference>
<keyword evidence="5" id="KW-0413">Isomerase</keyword>
<gene>
    <name evidence="5" type="primary">mdlA</name>
    <name evidence="5" type="ORF">HPF_18095</name>
</gene>
<keyword evidence="2" id="KW-0479">Metal-binding</keyword>
<dbReference type="GO" id="GO:0009063">
    <property type="term" value="P:amino acid catabolic process"/>
    <property type="evidence" value="ECO:0007669"/>
    <property type="project" value="InterPro"/>
</dbReference>
<dbReference type="InterPro" id="IPR046945">
    <property type="entry name" value="RHMD-like"/>
</dbReference>
<evidence type="ECO:0000256" key="1">
    <source>
        <dbReference type="ARBA" id="ARBA00001946"/>
    </source>
</evidence>
<dbReference type="PROSITE" id="PS00909">
    <property type="entry name" value="MR_MLE_2"/>
    <property type="match status" value="1"/>
</dbReference>
<organism evidence="5 6">
    <name type="scientific">Hydrogenophaga pseudoflava</name>
    <name type="common">Pseudomonas carboxydoflava</name>
    <dbReference type="NCBI Taxonomy" id="47421"/>
    <lineage>
        <taxon>Bacteria</taxon>
        <taxon>Pseudomonadati</taxon>
        <taxon>Pseudomonadota</taxon>
        <taxon>Betaproteobacteria</taxon>
        <taxon>Burkholderiales</taxon>
        <taxon>Comamonadaceae</taxon>
        <taxon>Hydrogenophaga</taxon>
    </lineage>
</organism>
<dbReference type="EC" id="5.1.2.2" evidence="5"/>
<keyword evidence="3" id="KW-0460">Magnesium</keyword>
<dbReference type="SMART" id="SM00922">
    <property type="entry name" value="MR_MLE"/>
    <property type="match status" value="1"/>
</dbReference>
<dbReference type="Pfam" id="PF02746">
    <property type="entry name" value="MR_MLE_N"/>
    <property type="match status" value="1"/>
</dbReference>
<dbReference type="Gene3D" id="3.30.390.10">
    <property type="entry name" value="Enolase-like, N-terminal domain"/>
    <property type="match status" value="1"/>
</dbReference>
<dbReference type="InterPro" id="IPR029065">
    <property type="entry name" value="Enolase_C-like"/>
</dbReference>
<dbReference type="RefSeq" id="WP_133157434.1">
    <property type="nucleotide sequence ID" value="NZ_CP037867.1"/>
</dbReference>
<dbReference type="SUPFAM" id="SSF51604">
    <property type="entry name" value="Enolase C-terminal domain-like"/>
    <property type="match status" value="1"/>
</dbReference>
<reference evidence="5 6" key="1">
    <citation type="submission" date="2019-03" db="EMBL/GenBank/DDBJ databases">
        <authorList>
            <person name="Sebastian G."/>
            <person name="Baumann P."/>
            <person name="Ruckert C."/>
            <person name="Kalinowski J."/>
            <person name="Nebel B."/>
            <person name="Takors R."/>
            <person name="Blombach B."/>
        </authorList>
    </citation>
    <scope>NUCLEOTIDE SEQUENCE [LARGE SCALE GENOMIC DNA]</scope>
    <source>
        <strain evidence="5 6">DSM 1084</strain>
    </source>
</reference>
<sequence length="365" mass="38973">MNAHPPLTIRDLRVRAAHVPLRIPLQTSSGTIHIAPLALIDLLTDEGVTGSTYLFCYTPLVLKPVVQLLNELLPVVKGDAVAPLELDRKLRARFRLLGVKGVVGMALAGIDMAAWDALSKAQGLPLARALGGELRRIPAYNSCGLGMIGAERAAAEAQQLAAPGFPAIKVRLGYADPATDLAVVRAVRRAIGDGVHLMSDYNQALSVADASARIQALDGEGLYWVEEPTSADDHAGHAQIRSRTRSRIQMGENWWGPHEMAVCVAAGASDFGMPDAMKIGGVTGWLRAAAIGETAGLPLSSHLFPEISSHLLAVTPTAHWLEYVDWADPVLQEPLRVEAGHVTPPDVPGSGIRWNEDGIKRCLVP</sequence>
<dbReference type="SUPFAM" id="SSF54826">
    <property type="entry name" value="Enolase N-terminal domain-like"/>
    <property type="match status" value="1"/>
</dbReference>
<keyword evidence="6" id="KW-1185">Reference proteome</keyword>
<dbReference type="GO" id="GO:0016836">
    <property type="term" value="F:hydro-lyase activity"/>
    <property type="evidence" value="ECO:0007669"/>
    <property type="project" value="TreeGrafter"/>
</dbReference>
<dbReference type="Proteomes" id="UP000293912">
    <property type="component" value="Chromosome"/>
</dbReference>
<proteinExistence type="predicted"/>
<dbReference type="InterPro" id="IPR018110">
    <property type="entry name" value="Mandel_Rmase/mucon_lact_enz_CS"/>
</dbReference>
<accession>A0A4V1ABY8</accession>
<dbReference type="Gene3D" id="3.20.20.120">
    <property type="entry name" value="Enolase-like C-terminal domain"/>
    <property type="match status" value="1"/>
</dbReference>
<dbReference type="PANTHER" id="PTHR13794:SF58">
    <property type="entry name" value="MITOCHONDRIAL ENOLASE SUPERFAMILY MEMBER 1"/>
    <property type="match status" value="1"/>
</dbReference>
<name>A0A4V1ABY8_HYDPS</name>
<dbReference type="GO" id="GO:0018838">
    <property type="term" value="F:mandelate racemase activity"/>
    <property type="evidence" value="ECO:0007669"/>
    <property type="project" value="UniProtKB-EC"/>
</dbReference>